<feature type="repeat" description="ANK" evidence="3">
    <location>
        <begin position="144"/>
        <end position="167"/>
    </location>
</feature>
<dbReference type="STRING" id="1160509.A0A3N4HPH3"/>
<dbReference type="EMBL" id="ML119769">
    <property type="protein sequence ID" value="RPA75197.1"/>
    <property type="molecule type" value="Genomic_DNA"/>
</dbReference>
<evidence type="ECO:0000313" key="5">
    <source>
        <dbReference type="Proteomes" id="UP000275078"/>
    </source>
</evidence>
<keyword evidence="2 3" id="KW-0040">ANK repeat</keyword>
<dbReference type="PROSITE" id="PS50297">
    <property type="entry name" value="ANK_REP_REGION"/>
    <property type="match status" value="2"/>
</dbReference>
<sequence>RTLLSNALQSGSENIFQLLLEKYGVETVIRSNSEEDSSTSLRAPKEVMQDVVLDLLEANDGYGKIDIYGVDDDSPLLWAAKHRKEGVLRLLLDIQWTDSIDVNPRDGDGRTPLSYAAASGEIGIMRALLESKEMEVDVNSKDNSGFTPLHWASQNGETDILELLLRHPKTDVNARNNKGRTALSLAAENGRTKTIKALLKEEDIDIVSKDDSGSTTKDWALKSGDFSIIGLL</sequence>
<feature type="repeat" description="ANK" evidence="3">
    <location>
        <begin position="108"/>
        <end position="130"/>
    </location>
</feature>
<dbReference type="Pfam" id="PF00023">
    <property type="entry name" value="Ank"/>
    <property type="match status" value="1"/>
</dbReference>
<feature type="non-terminal residue" evidence="4">
    <location>
        <position position="232"/>
    </location>
</feature>
<dbReference type="PANTHER" id="PTHR24180">
    <property type="entry name" value="CYCLIN-DEPENDENT KINASE INHIBITOR 2C-RELATED"/>
    <property type="match status" value="1"/>
</dbReference>
<evidence type="ECO:0000256" key="1">
    <source>
        <dbReference type="ARBA" id="ARBA00022737"/>
    </source>
</evidence>
<feature type="repeat" description="ANK" evidence="3">
    <location>
        <begin position="178"/>
        <end position="211"/>
    </location>
</feature>
<reference evidence="4 5" key="1">
    <citation type="journal article" date="2018" name="Nat. Ecol. Evol.">
        <title>Pezizomycetes genomes reveal the molecular basis of ectomycorrhizal truffle lifestyle.</title>
        <authorList>
            <person name="Murat C."/>
            <person name="Payen T."/>
            <person name="Noel B."/>
            <person name="Kuo A."/>
            <person name="Morin E."/>
            <person name="Chen J."/>
            <person name="Kohler A."/>
            <person name="Krizsan K."/>
            <person name="Balestrini R."/>
            <person name="Da Silva C."/>
            <person name="Montanini B."/>
            <person name="Hainaut M."/>
            <person name="Levati E."/>
            <person name="Barry K.W."/>
            <person name="Belfiori B."/>
            <person name="Cichocki N."/>
            <person name="Clum A."/>
            <person name="Dockter R.B."/>
            <person name="Fauchery L."/>
            <person name="Guy J."/>
            <person name="Iotti M."/>
            <person name="Le Tacon F."/>
            <person name="Lindquist E.A."/>
            <person name="Lipzen A."/>
            <person name="Malagnac F."/>
            <person name="Mello A."/>
            <person name="Molinier V."/>
            <person name="Miyauchi S."/>
            <person name="Poulain J."/>
            <person name="Riccioni C."/>
            <person name="Rubini A."/>
            <person name="Sitrit Y."/>
            <person name="Splivallo R."/>
            <person name="Traeger S."/>
            <person name="Wang M."/>
            <person name="Zifcakova L."/>
            <person name="Wipf D."/>
            <person name="Zambonelli A."/>
            <person name="Paolocci F."/>
            <person name="Nowrousian M."/>
            <person name="Ottonello S."/>
            <person name="Baldrian P."/>
            <person name="Spatafora J.W."/>
            <person name="Henrissat B."/>
            <person name="Nagy L.G."/>
            <person name="Aury J.M."/>
            <person name="Wincker P."/>
            <person name="Grigoriev I.V."/>
            <person name="Bonfante P."/>
            <person name="Martin F.M."/>
        </authorList>
    </citation>
    <scope>NUCLEOTIDE SEQUENCE [LARGE SCALE GENOMIC DNA]</scope>
    <source>
        <strain evidence="4 5">RN42</strain>
    </source>
</reference>
<dbReference type="Proteomes" id="UP000275078">
    <property type="component" value="Unassembled WGS sequence"/>
</dbReference>
<dbReference type="SMART" id="SM00248">
    <property type="entry name" value="ANK"/>
    <property type="match status" value="4"/>
</dbReference>
<dbReference type="Pfam" id="PF12796">
    <property type="entry name" value="Ank_2"/>
    <property type="match status" value="1"/>
</dbReference>
<evidence type="ECO:0000256" key="2">
    <source>
        <dbReference type="ARBA" id="ARBA00023043"/>
    </source>
</evidence>
<feature type="non-terminal residue" evidence="4">
    <location>
        <position position="1"/>
    </location>
</feature>
<evidence type="ECO:0000256" key="3">
    <source>
        <dbReference type="PROSITE-ProRule" id="PRU00023"/>
    </source>
</evidence>
<dbReference type="PROSITE" id="PS50088">
    <property type="entry name" value="ANK_REPEAT"/>
    <property type="match status" value="3"/>
</dbReference>
<dbReference type="Gene3D" id="1.25.40.20">
    <property type="entry name" value="Ankyrin repeat-containing domain"/>
    <property type="match status" value="1"/>
</dbReference>
<dbReference type="InterPro" id="IPR002110">
    <property type="entry name" value="Ankyrin_rpt"/>
</dbReference>
<dbReference type="PANTHER" id="PTHR24180:SF45">
    <property type="entry name" value="POLY [ADP-RIBOSE] POLYMERASE TANKYRASE"/>
    <property type="match status" value="1"/>
</dbReference>
<protein>
    <submittedName>
        <fullName evidence="4">Ankyrin</fullName>
    </submittedName>
</protein>
<keyword evidence="5" id="KW-1185">Reference proteome</keyword>
<evidence type="ECO:0000313" key="4">
    <source>
        <dbReference type="EMBL" id="RPA75197.1"/>
    </source>
</evidence>
<dbReference type="InterPro" id="IPR051637">
    <property type="entry name" value="Ank_repeat_dom-contain_49"/>
</dbReference>
<dbReference type="SUPFAM" id="SSF48403">
    <property type="entry name" value="Ankyrin repeat"/>
    <property type="match status" value="1"/>
</dbReference>
<name>A0A3N4HPH3_ASCIM</name>
<dbReference type="OrthoDB" id="20872at2759"/>
<dbReference type="AlphaFoldDB" id="A0A3N4HPH3"/>
<keyword evidence="1" id="KW-0677">Repeat</keyword>
<gene>
    <name evidence="4" type="ORF">BJ508DRAFT_183869</name>
</gene>
<accession>A0A3N4HPH3</accession>
<proteinExistence type="predicted"/>
<organism evidence="4 5">
    <name type="scientific">Ascobolus immersus RN42</name>
    <dbReference type="NCBI Taxonomy" id="1160509"/>
    <lineage>
        <taxon>Eukaryota</taxon>
        <taxon>Fungi</taxon>
        <taxon>Dikarya</taxon>
        <taxon>Ascomycota</taxon>
        <taxon>Pezizomycotina</taxon>
        <taxon>Pezizomycetes</taxon>
        <taxon>Pezizales</taxon>
        <taxon>Ascobolaceae</taxon>
        <taxon>Ascobolus</taxon>
    </lineage>
</organism>
<dbReference type="InterPro" id="IPR036770">
    <property type="entry name" value="Ankyrin_rpt-contain_sf"/>
</dbReference>